<feature type="coiled-coil region" evidence="2">
    <location>
        <begin position="1012"/>
        <end position="1039"/>
    </location>
</feature>
<dbReference type="Pfam" id="PF10145">
    <property type="entry name" value="PhageMin_Tail"/>
    <property type="match status" value="1"/>
</dbReference>
<keyword evidence="3" id="KW-0812">Transmembrane</keyword>
<evidence type="ECO:0000256" key="3">
    <source>
        <dbReference type="SAM" id="Phobius"/>
    </source>
</evidence>
<dbReference type="PANTHER" id="PTHR37813:SF1">
    <property type="entry name" value="FELS-2 PROPHAGE PROTEIN"/>
    <property type="match status" value="1"/>
</dbReference>
<evidence type="ECO:0000259" key="4">
    <source>
        <dbReference type="Pfam" id="PF10145"/>
    </source>
</evidence>
<dbReference type="NCBIfam" id="TIGR01760">
    <property type="entry name" value="tape_meas_TP901"/>
    <property type="match status" value="1"/>
</dbReference>
<evidence type="ECO:0000256" key="1">
    <source>
        <dbReference type="ARBA" id="ARBA00022612"/>
    </source>
</evidence>
<keyword evidence="3" id="KW-1133">Transmembrane helix</keyword>
<protein>
    <recommendedName>
        <fullName evidence="4">Phage tail tape measure protein domain-containing protein</fullName>
    </recommendedName>
</protein>
<keyword evidence="3" id="KW-0472">Membrane</keyword>
<keyword evidence="2" id="KW-0175">Coiled coil</keyword>
<feature type="transmembrane region" description="Helical" evidence="3">
    <location>
        <begin position="396"/>
        <end position="422"/>
    </location>
</feature>
<reference evidence="5 6" key="2">
    <citation type="journal article" date="2023" name="ChemBioChem">
        <title>Acyltransferase Domain Exchange between Two Independent Type I Polyketide Synthases in the Same Producer Strain of Macrolide Antibiotics.</title>
        <authorList>
            <person name="Kudo F."/>
            <person name="Kishikawa K."/>
            <person name="Tsuboi K."/>
            <person name="Kido T."/>
            <person name="Usui T."/>
            <person name="Hashimoto J."/>
            <person name="Shin-Ya K."/>
            <person name="Miyanaga A."/>
            <person name="Eguchi T."/>
        </authorList>
    </citation>
    <scope>NUCLEOTIDE SEQUENCE [LARGE SCALE GENOMIC DNA]</scope>
    <source>
        <strain evidence="5 6">A-8890</strain>
    </source>
</reference>
<evidence type="ECO:0000256" key="2">
    <source>
        <dbReference type="SAM" id="Coils"/>
    </source>
</evidence>
<reference evidence="5 6" key="1">
    <citation type="journal article" date="2010" name="ChemBioChem">
        <title>Cloning and characterization of the biosynthetic gene cluster of 16-membered macrolide antibiotic FD-891: involvement of a dual functional cytochrome P450 monooxygenase catalyzing epoxidation and hydroxylation.</title>
        <authorList>
            <person name="Kudo F."/>
            <person name="Motegi A."/>
            <person name="Mizoue K."/>
            <person name="Eguchi T."/>
        </authorList>
    </citation>
    <scope>NUCLEOTIDE SEQUENCE [LARGE SCALE GENOMIC DNA]</scope>
    <source>
        <strain evidence="5 6">A-8890</strain>
    </source>
</reference>
<name>A0ABM7F2V6_9ACTN</name>
<sequence>MAVRTVSVILTADIAAFRARMADASRTATRTSTNIRTSMRNAGRTLTQVGENQKKTLQAIQGASVGLVAVFGLAVAAAARFEKAMSNVKAVSQASAGEMATLRSAALEAGRTTAFSAVEAAEAQHELAKAGVSVSDIAGGALKGALNLAAAAEINVAEGAEIAANAMTVFGLKGRDVGHIADLLAAAANKSTTDVHQMGMSLRMAGQVASQTGLSLEDTVGALTLFAAEGLKGSDAGTSFKVMLQRLTPQSKEAQAAMDKLGFTAYDSTGQFVGLQEMSRRLKDSFAGLTPEARNAAMGVIFGSDAVRAANILYKYGAEGVRTYTDAVNDQGYAQAVAMTRMDNLIGDFKLLKAAVESALIETGSGANSALRDMVQWVTRLVNVYNNLPPGIQQSVGMMTGLVGVIGLAGSSMLLLLPRIMLVRRELIAMGVTAQVVRGQLMTLGRLTMVLGALTAVAWGVSTLAEKMRGAGPDATKMANALVDLGQKGKAAGELTKTFGKDLDGFGEAVARIAHPDVLDRTEDFFSTFDPMAEGGPTLEAAREKVAALDEALASLVNSGATDSASEAFKRMATAAEENGTSQEKLLTLLPQYAEALTGADTQAKITAESQGSLGDATATTADEMQDQRTAAEKLADALNVLNGVAISAAQGQIQFEQSLDDLAAAVKENGTSLDVTTDKGRTVKSAFLDAAKSAQDYAQSVADQKGSVEAGNAVLETSIAALKRTMKQAGFTDKQIKDLIGTYAQLPPRTDTEVRAEIGNAMRDLETVQGKVKKTKGKTITVDTLTKEGESALERLGFKIKRTKGKKIVITVPTGAQKRNVDALAAAIRALQNKSVTVTMTTVRRTIAESNVSGRPGRGEGGFSKNSFGGIVGRARDGFYIPGYAPRIDDQLILASKGEGVLVPEAVRKGGQRSGLGPAGFIAALNNWGRFGTRMTMFADGGIVGYANGGTVKKKATPQSVINARRELPGDFGDFTRSLTKSASEIRTASKAMATDLKKLGNAGWRLAGQVDRTSRKLQSLANQRDDVREKIAEARQFAKDQTSSGKEFMALGKGGTAAELIAGLREQQAEAADFQRDITYLRKRGLNKDLLRQVIEEGPGSDLAERIMTASSAEFQTLNQLAGKGAKLATSIGRTTADALYDAGKNAGKGFLAGLISQEKALQKQMDKLGKQLVSSIKRALKIKSPSAVMRDQVGKQLGAGLVQGMDRSLVDVQAAGARMSAAAISAAWGGPPAATTAGAGGGAFTGDLYLDSGQFLGAVRGTVTPMIRDSEQRQAYRAKVGRR</sequence>
<organism evidence="5 6">
    <name type="scientific">Streptomyces graminofaciens</name>
    <dbReference type="NCBI Taxonomy" id="68212"/>
    <lineage>
        <taxon>Bacteria</taxon>
        <taxon>Bacillati</taxon>
        <taxon>Actinomycetota</taxon>
        <taxon>Actinomycetes</taxon>
        <taxon>Kitasatosporales</taxon>
        <taxon>Streptomycetaceae</taxon>
        <taxon>Streptomyces</taxon>
    </lineage>
</organism>
<gene>
    <name evidence="5" type="ORF">SGFS_012860</name>
</gene>
<feature type="transmembrane region" description="Helical" evidence="3">
    <location>
        <begin position="443"/>
        <end position="461"/>
    </location>
</feature>
<dbReference type="Proteomes" id="UP001321542">
    <property type="component" value="Chromosome"/>
</dbReference>
<proteinExistence type="predicted"/>
<dbReference type="InterPro" id="IPR010090">
    <property type="entry name" value="Phage_tape_meas"/>
</dbReference>
<keyword evidence="6" id="KW-1185">Reference proteome</keyword>
<evidence type="ECO:0000313" key="6">
    <source>
        <dbReference type="Proteomes" id="UP001321542"/>
    </source>
</evidence>
<dbReference type="RefSeq" id="WP_286248271.1">
    <property type="nucleotide sequence ID" value="NZ_AP018448.1"/>
</dbReference>
<dbReference type="PANTHER" id="PTHR37813">
    <property type="entry name" value="FELS-2 PROPHAGE PROTEIN"/>
    <property type="match status" value="1"/>
</dbReference>
<accession>A0ABM7F2V6</accession>
<feature type="domain" description="Phage tail tape measure protein" evidence="4">
    <location>
        <begin position="104"/>
        <end position="303"/>
    </location>
</feature>
<keyword evidence="1" id="KW-1188">Viral release from host cell</keyword>
<dbReference type="EMBL" id="AP018448">
    <property type="protein sequence ID" value="BBC29992.1"/>
    <property type="molecule type" value="Genomic_DNA"/>
</dbReference>
<evidence type="ECO:0000313" key="5">
    <source>
        <dbReference type="EMBL" id="BBC29992.1"/>
    </source>
</evidence>